<feature type="binding site" evidence="13">
    <location>
        <begin position="59"/>
        <end position="66"/>
    </location>
    <ligand>
        <name>ATP</name>
        <dbReference type="ChEBI" id="CHEBI:30616"/>
    </ligand>
</feature>
<dbReference type="GO" id="GO:0005886">
    <property type="term" value="C:plasma membrane"/>
    <property type="evidence" value="ECO:0007669"/>
    <property type="project" value="TreeGrafter"/>
</dbReference>
<keyword evidence="10 13" id="KW-0067">ATP-binding</keyword>
<keyword evidence="5 13" id="KW-0444">Lipid biosynthesis</keyword>
<dbReference type="GO" id="GO:0009029">
    <property type="term" value="F:lipid-A 4'-kinase activity"/>
    <property type="evidence" value="ECO:0007669"/>
    <property type="project" value="UniProtKB-UniRule"/>
</dbReference>
<gene>
    <name evidence="13 14" type="primary">lpxK</name>
    <name evidence="14" type="ORF">VR7878_02943</name>
</gene>
<keyword evidence="9 13" id="KW-0418">Kinase</keyword>
<keyword evidence="11 13" id="KW-0443">Lipid metabolism</keyword>
<evidence type="ECO:0000256" key="13">
    <source>
        <dbReference type="HAMAP-Rule" id="MF_00409"/>
    </source>
</evidence>
<dbReference type="Proteomes" id="UP000188276">
    <property type="component" value="Unassembled WGS sequence"/>
</dbReference>
<dbReference type="AlphaFoldDB" id="A0A1R4LPU6"/>
<dbReference type="EMBL" id="FULE01000042">
    <property type="protein sequence ID" value="SJN58610.1"/>
    <property type="molecule type" value="Genomic_DNA"/>
</dbReference>
<sequence>MIEDIWFKNHILGKLLAPILWPLSLLYRWISEARRKAYQQGRKPTYRAPVPVIVVGNITAGGNGKTPVVVWLVEALQQMGMTPGVISRGYGGKAPQYPLLLTQETPVHHCGDEPKLIYQRTGAPVAVAPNRADAVQALLTQGVNVVVADDGLQHYALARDIEIVVVDGQRRFGNQRFIPYGPLRESLHRLASVDFVINNGGTPEANEMPMTLAPQQAVHLCSGICRDVEQLGKLTAIAGIGNPSRFFQTLLQLGASLVATRGFADHYQYSARDIEGIVAAAEHIIMTEKDAVKCLPFAQDNWWYLPVSATFRPVDAQKILRSIEEVIKHYGSSSA</sequence>
<evidence type="ECO:0000256" key="12">
    <source>
        <dbReference type="ARBA" id="ARBA00029757"/>
    </source>
</evidence>
<evidence type="ECO:0000256" key="1">
    <source>
        <dbReference type="ARBA" id="ARBA00002274"/>
    </source>
</evidence>
<comment type="function">
    <text evidence="1 13">Transfers the gamma-phosphate of ATP to the 4'-position of a tetraacyldisaccharide 1-phosphate intermediate (termed DS-1-P) to form tetraacyldisaccharide 1,4'-bis-phosphate (lipid IVA).</text>
</comment>
<evidence type="ECO:0000256" key="3">
    <source>
        <dbReference type="ARBA" id="ARBA00012071"/>
    </source>
</evidence>
<evidence type="ECO:0000256" key="4">
    <source>
        <dbReference type="ARBA" id="ARBA00016436"/>
    </source>
</evidence>
<dbReference type="GO" id="GO:0005524">
    <property type="term" value="F:ATP binding"/>
    <property type="evidence" value="ECO:0007669"/>
    <property type="project" value="UniProtKB-UniRule"/>
</dbReference>
<dbReference type="STRING" id="1123498.VR7878_02943"/>
<keyword evidence="8 13" id="KW-0547">Nucleotide-binding</keyword>
<dbReference type="Pfam" id="PF02606">
    <property type="entry name" value="LpxK"/>
    <property type="match status" value="1"/>
</dbReference>
<keyword evidence="6 13" id="KW-0441">Lipid A biosynthesis</keyword>
<accession>A0A1R4LPU6</accession>
<dbReference type="UniPathway" id="UPA00359">
    <property type="reaction ID" value="UER00482"/>
</dbReference>
<evidence type="ECO:0000256" key="2">
    <source>
        <dbReference type="ARBA" id="ARBA00004870"/>
    </source>
</evidence>
<evidence type="ECO:0000256" key="5">
    <source>
        <dbReference type="ARBA" id="ARBA00022516"/>
    </source>
</evidence>
<keyword evidence="15" id="KW-1185">Reference proteome</keyword>
<comment type="catalytic activity">
    <reaction evidence="13">
        <text>a lipid A disaccharide + ATP = a lipid IVA + ADP + H(+)</text>
        <dbReference type="Rhea" id="RHEA:67840"/>
        <dbReference type="ChEBI" id="CHEBI:15378"/>
        <dbReference type="ChEBI" id="CHEBI:30616"/>
        <dbReference type="ChEBI" id="CHEBI:176343"/>
        <dbReference type="ChEBI" id="CHEBI:176425"/>
        <dbReference type="ChEBI" id="CHEBI:456216"/>
        <dbReference type="EC" id="2.7.1.130"/>
    </reaction>
</comment>
<proteinExistence type="inferred from homology"/>
<dbReference type="GO" id="GO:0009244">
    <property type="term" value="P:lipopolysaccharide core region biosynthetic process"/>
    <property type="evidence" value="ECO:0007669"/>
    <property type="project" value="TreeGrafter"/>
</dbReference>
<dbReference type="InterPro" id="IPR003758">
    <property type="entry name" value="LpxK"/>
</dbReference>
<dbReference type="GO" id="GO:0009245">
    <property type="term" value="P:lipid A biosynthetic process"/>
    <property type="evidence" value="ECO:0007669"/>
    <property type="project" value="UniProtKB-UniRule"/>
</dbReference>
<dbReference type="HAMAP" id="MF_00409">
    <property type="entry name" value="LpxK"/>
    <property type="match status" value="1"/>
</dbReference>
<evidence type="ECO:0000256" key="6">
    <source>
        <dbReference type="ARBA" id="ARBA00022556"/>
    </source>
</evidence>
<dbReference type="PANTHER" id="PTHR42724">
    <property type="entry name" value="TETRAACYLDISACCHARIDE 4'-KINASE"/>
    <property type="match status" value="1"/>
</dbReference>
<evidence type="ECO:0000256" key="8">
    <source>
        <dbReference type="ARBA" id="ARBA00022741"/>
    </source>
</evidence>
<dbReference type="EC" id="2.7.1.130" evidence="3 13"/>
<comment type="pathway">
    <text evidence="2 13">Glycolipid biosynthesis; lipid IV(A) biosynthesis; lipid IV(A) from (3R)-3-hydroxytetradecanoyl-[acyl-carrier-protein] and UDP-N-acetyl-alpha-D-glucosamine: step 6/6.</text>
</comment>
<evidence type="ECO:0000313" key="14">
    <source>
        <dbReference type="EMBL" id="SJN58610.1"/>
    </source>
</evidence>
<evidence type="ECO:0000256" key="11">
    <source>
        <dbReference type="ARBA" id="ARBA00023098"/>
    </source>
</evidence>
<dbReference type="OrthoDB" id="9766423at2"/>
<protein>
    <recommendedName>
        <fullName evidence="4 13">Tetraacyldisaccharide 4'-kinase</fullName>
        <ecNumber evidence="3 13">2.7.1.130</ecNumber>
    </recommendedName>
    <alternativeName>
        <fullName evidence="12 13">Lipid A 4'-kinase</fullName>
    </alternativeName>
</protein>
<evidence type="ECO:0000313" key="15">
    <source>
        <dbReference type="Proteomes" id="UP000188276"/>
    </source>
</evidence>
<evidence type="ECO:0000256" key="9">
    <source>
        <dbReference type="ARBA" id="ARBA00022777"/>
    </source>
</evidence>
<dbReference type="InterPro" id="IPR027417">
    <property type="entry name" value="P-loop_NTPase"/>
</dbReference>
<dbReference type="SUPFAM" id="SSF52540">
    <property type="entry name" value="P-loop containing nucleoside triphosphate hydrolases"/>
    <property type="match status" value="1"/>
</dbReference>
<keyword evidence="7 13" id="KW-0808">Transferase</keyword>
<comment type="similarity">
    <text evidence="13">Belongs to the LpxK family.</text>
</comment>
<dbReference type="NCBIfam" id="TIGR00682">
    <property type="entry name" value="lpxK"/>
    <property type="match status" value="1"/>
</dbReference>
<dbReference type="RefSeq" id="WP_077336863.1">
    <property type="nucleotide sequence ID" value="NZ_FULE01000042.1"/>
</dbReference>
<reference evidence="15" key="1">
    <citation type="submission" date="2017-02" db="EMBL/GenBank/DDBJ databases">
        <authorList>
            <person name="Rodrigo-Torres L."/>
            <person name="Arahal R.D."/>
            <person name="Lucena T."/>
        </authorList>
    </citation>
    <scope>NUCLEOTIDE SEQUENCE [LARGE SCALE GENOMIC DNA]</scope>
    <source>
        <strain evidence="15">CECT 7878</strain>
    </source>
</reference>
<organism evidence="14 15">
    <name type="scientific">Vibrio ruber (strain DSM 16370 / JCM 11486 / BCRC 17186 / CECT 7878 / LMG 23124 / VR1)</name>
    <dbReference type="NCBI Taxonomy" id="1123498"/>
    <lineage>
        <taxon>Bacteria</taxon>
        <taxon>Pseudomonadati</taxon>
        <taxon>Pseudomonadota</taxon>
        <taxon>Gammaproteobacteria</taxon>
        <taxon>Vibrionales</taxon>
        <taxon>Vibrionaceae</taxon>
        <taxon>Vibrio</taxon>
    </lineage>
</organism>
<name>A0A1R4LPU6_VIBR1</name>
<evidence type="ECO:0000256" key="10">
    <source>
        <dbReference type="ARBA" id="ARBA00022840"/>
    </source>
</evidence>
<dbReference type="PANTHER" id="PTHR42724:SF1">
    <property type="entry name" value="TETRAACYLDISACCHARIDE 4'-KINASE, MITOCHONDRIAL-RELATED"/>
    <property type="match status" value="1"/>
</dbReference>
<evidence type="ECO:0000256" key="7">
    <source>
        <dbReference type="ARBA" id="ARBA00022679"/>
    </source>
</evidence>